<dbReference type="EMBL" id="PTRC01000006">
    <property type="protein sequence ID" value="PQA75104.1"/>
    <property type="molecule type" value="Genomic_DNA"/>
</dbReference>
<sequence>MKVAFPRSAALVPVCRQAGLRLTAYRTGRAERGEGAEGKIKETGTLSGRFLGKPLSAHCFEARRTAPSFWVWRAAMWRKALALLGFDRHFSRRLAVRVPARHGMRS</sequence>
<protein>
    <submittedName>
        <fullName evidence="1">Uncharacterized protein</fullName>
    </submittedName>
</protein>
<dbReference type="Proteomes" id="UP000238493">
    <property type="component" value="Unassembled WGS sequence"/>
</dbReference>
<gene>
    <name evidence="1" type="ORF">C3731_02455</name>
</gene>
<evidence type="ECO:0000313" key="1">
    <source>
        <dbReference type="EMBL" id="PQA75104.1"/>
    </source>
</evidence>
<dbReference type="AlphaFoldDB" id="A0A2S7J4C9"/>
<comment type="caution">
    <text evidence="1">The sequence shown here is derived from an EMBL/GenBank/DDBJ whole genome shotgun (WGS) entry which is preliminary data.</text>
</comment>
<reference evidence="1 2" key="1">
    <citation type="submission" date="2018-02" db="EMBL/GenBank/DDBJ databases">
        <title>Draft genome sequence of Ochrobactrum oryzae found in Brazil.</title>
        <authorList>
            <person name="Cerdeira L."/>
            <person name="Andrade F."/>
            <person name="Zacariotto T."/>
            <person name="Barbosa B."/>
            <person name="Santos S."/>
            <person name="Cassetari V."/>
            <person name="Lincopan N."/>
        </authorList>
    </citation>
    <scope>NUCLEOTIDE SEQUENCE [LARGE SCALE GENOMIC DNA]</scope>
    <source>
        <strain evidence="1 2">OA447</strain>
    </source>
</reference>
<organism evidence="1 2">
    <name type="scientific">Brucella oryzae</name>
    <dbReference type="NCBI Taxonomy" id="335286"/>
    <lineage>
        <taxon>Bacteria</taxon>
        <taxon>Pseudomonadati</taxon>
        <taxon>Pseudomonadota</taxon>
        <taxon>Alphaproteobacteria</taxon>
        <taxon>Hyphomicrobiales</taxon>
        <taxon>Brucellaceae</taxon>
        <taxon>Brucella/Ochrobactrum group</taxon>
        <taxon>Brucella</taxon>
    </lineage>
</organism>
<evidence type="ECO:0000313" key="2">
    <source>
        <dbReference type="Proteomes" id="UP000238493"/>
    </source>
</evidence>
<accession>A0A2S7J4C9</accession>
<name>A0A2S7J4C9_9HYPH</name>
<proteinExistence type="predicted"/>
<keyword evidence="2" id="KW-1185">Reference proteome</keyword>